<name>A0A4R6J729_9ACTN</name>
<dbReference type="OrthoDB" id="3375894at2"/>
<proteinExistence type="predicted"/>
<organism evidence="1 2">
    <name type="scientific">Paractinoplanes brasiliensis</name>
    <dbReference type="NCBI Taxonomy" id="52695"/>
    <lineage>
        <taxon>Bacteria</taxon>
        <taxon>Bacillati</taxon>
        <taxon>Actinomycetota</taxon>
        <taxon>Actinomycetes</taxon>
        <taxon>Micromonosporales</taxon>
        <taxon>Micromonosporaceae</taxon>
        <taxon>Paractinoplanes</taxon>
    </lineage>
</organism>
<dbReference type="Proteomes" id="UP000294901">
    <property type="component" value="Unassembled WGS sequence"/>
</dbReference>
<keyword evidence="2" id="KW-1185">Reference proteome</keyword>
<dbReference type="EMBL" id="SNWR01000002">
    <property type="protein sequence ID" value="TDO31304.1"/>
    <property type="molecule type" value="Genomic_DNA"/>
</dbReference>
<accession>A0A4R6J729</accession>
<reference evidence="1 2" key="1">
    <citation type="submission" date="2019-03" db="EMBL/GenBank/DDBJ databases">
        <title>Sequencing the genomes of 1000 actinobacteria strains.</title>
        <authorList>
            <person name="Klenk H.-P."/>
        </authorList>
    </citation>
    <scope>NUCLEOTIDE SEQUENCE [LARGE SCALE GENOMIC DNA]</scope>
    <source>
        <strain evidence="1 2">DSM 43805</strain>
    </source>
</reference>
<protein>
    <submittedName>
        <fullName evidence="1">Uncharacterized protein</fullName>
    </submittedName>
</protein>
<sequence length="392" mass="41599">MTARAEAELRRLETAVTAIAANLVDLDDNPARKELDKTRLTGRTAAAWADATAALTELWDGYRLLTEVITRAQQLRDLKRPSDAERAQLRHEVLGASITLSVEVVPLAQRGLLGPGQVHTTCTPAQLLSAMEAAFATAVGVATRAGAAWDRLLPAAAEAATALETVRGLTRQSGGSTATIDQADRLLGQFTATLATDPLGVREADLTAVRSLIERADAERTSAGELREVLTQRLADAHRLAAELVAATDEAHAAAGKADGRFPPHEIAAVPAGDLRPDLAAIDALAAAGHWPLISARLSDWNRRARERLTTLREGAAHNGGLLAARNELRGRFDAYQAKALRRGLAEHPQLSPPALAAREALYVAPCDLAAARRAVNAYQDALTATIAKDGR</sequence>
<evidence type="ECO:0000313" key="1">
    <source>
        <dbReference type="EMBL" id="TDO31304.1"/>
    </source>
</evidence>
<dbReference type="RefSeq" id="WP_133877435.1">
    <property type="nucleotide sequence ID" value="NZ_BOMD01000045.1"/>
</dbReference>
<evidence type="ECO:0000313" key="2">
    <source>
        <dbReference type="Proteomes" id="UP000294901"/>
    </source>
</evidence>
<comment type="caution">
    <text evidence="1">The sequence shown here is derived from an EMBL/GenBank/DDBJ whole genome shotgun (WGS) entry which is preliminary data.</text>
</comment>
<gene>
    <name evidence="1" type="ORF">C8E87_6718</name>
</gene>
<dbReference type="AlphaFoldDB" id="A0A4R6J729"/>